<dbReference type="PROSITE" id="PS50111">
    <property type="entry name" value="CHEMOTAXIS_TRANSDUC_2"/>
    <property type="match status" value="1"/>
</dbReference>
<keyword evidence="5" id="KW-0472">Membrane</keyword>
<organism evidence="8 9">
    <name type="scientific">Hydrogenimonas cancrithermarum</name>
    <dbReference type="NCBI Taxonomy" id="2993563"/>
    <lineage>
        <taxon>Bacteria</taxon>
        <taxon>Pseudomonadati</taxon>
        <taxon>Campylobacterota</taxon>
        <taxon>Epsilonproteobacteria</taxon>
        <taxon>Campylobacterales</taxon>
        <taxon>Hydrogenimonadaceae</taxon>
        <taxon>Hydrogenimonas</taxon>
    </lineage>
</organism>
<feature type="coiled-coil region" evidence="4">
    <location>
        <begin position="604"/>
        <end position="648"/>
    </location>
</feature>
<evidence type="ECO:0000259" key="7">
    <source>
        <dbReference type="PROSITE" id="PS50885"/>
    </source>
</evidence>
<dbReference type="Proteomes" id="UP001321445">
    <property type="component" value="Chromosome"/>
</dbReference>
<feature type="domain" description="Methyl-accepting transducer" evidence="6">
    <location>
        <begin position="379"/>
        <end position="632"/>
    </location>
</feature>
<dbReference type="Pfam" id="PF00015">
    <property type="entry name" value="MCPsignal"/>
    <property type="match status" value="1"/>
</dbReference>
<evidence type="ECO:0000256" key="1">
    <source>
        <dbReference type="ARBA" id="ARBA00023224"/>
    </source>
</evidence>
<dbReference type="SUPFAM" id="SSF58104">
    <property type="entry name" value="Methyl-accepting chemotaxis protein (MCP) signaling domain"/>
    <property type="match status" value="1"/>
</dbReference>
<proteinExistence type="inferred from homology"/>
<evidence type="ECO:0000256" key="3">
    <source>
        <dbReference type="PROSITE-ProRule" id="PRU00284"/>
    </source>
</evidence>
<dbReference type="PROSITE" id="PS50885">
    <property type="entry name" value="HAMP"/>
    <property type="match status" value="1"/>
</dbReference>
<dbReference type="Pfam" id="PF14827">
    <property type="entry name" value="dCache_3"/>
    <property type="match status" value="1"/>
</dbReference>
<reference evidence="8 9" key="1">
    <citation type="submission" date="2023-03" db="EMBL/GenBank/DDBJ databases">
        <title>Description of Hydrogenimonas sp. ISO32.</title>
        <authorList>
            <person name="Mino S."/>
            <person name="Fukazawa S."/>
            <person name="Sawabe T."/>
        </authorList>
    </citation>
    <scope>NUCLEOTIDE SEQUENCE [LARGE SCALE GENOMIC DNA]</scope>
    <source>
        <strain evidence="8 9">ISO32</strain>
    </source>
</reference>
<dbReference type="InterPro" id="IPR029151">
    <property type="entry name" value="Sensor-like_sf"/>
</dbReference>
<evidence type="ECO:0000259" key="6">
    <source>
        <dbReference type="PROSITE" id="PS50111"/>
    </source>
</evidence>
<dbReference type="EMBL" id="AP027370">
    <property type="protein sequence ID" value="BDY12506.1"/>
    <property type="molecule type" value="Genomic_DNA"/>
</dbReference>
<dbReference type="SUPFAM" id="SSF103190">
    <property type="entry name" value="Sensory domain-like"/>
    <property type="match status" value="1"/>
</dbReference>
<evidence type="ECO:0000256" key="2">
    <source>
        <dbReference type="ARBA" id="ARBA00029447"/>
    </source>
</evidence>
<dbReference type="PANTHER" id="PTHR32089:SF112">
    <property type="entry name" value="LYSOZYME-LIKE PROTEIN-RELATED"/>
    <property type="match status" value="1"/>
</dbReference>
<evidence type="ECO:0000313" key="8">
    <source>
        <dbReference type="EMBL" id="BDY12506.1"/>
    </source>
</evidence>
<protein>
    <submittedName>
        <fullName evidence="8">Methyl-accepting chemotaxis protein</fullName>
    </submittedName>
</protein>
<dbReference type="CDD" id="cd06225">
    <property type="entry name" value="HAMP"/>
    <property type="match status" value="1"/>
</dbReference>
<evidence type="ECO:0000313" key="9">
    <source>
        <dbReference type="Proteomes" id="UP001321445"/>
    </source>
</evidence>
<dbReference type="PROSITE" id="PS50890">
    <property type="entry name" value="PUA"/>
    <property type="match status" value="1"/>
</dbReference>
<dbReference type="InterPro" id="IPR029150">
    <property type="entry name" value="dCache_3"/>
</dbReference>
<feature type="transmembrane region" description="Helical" evidence="5">
    <location>
        <begin position="296"/>
        <end position="323"/>
    </location>
</feature>
<sequence>MKMFKNLKIGQKIHIPLILSILVATGIIVVNSYHSIQNIRKDVLAKEKRALSTYFMQKYEAKKQVGLTNAINLANNLYVIEALKENNRTLAITGLSKIDDEFKKYTDFKNIKIHVHTADLHSFLRLWKPEKYGDDLSGFRKTIVSVKENEVPLVAIEVGRAGLVLRGVAPVIEAHRYLGSVEFIQGLNSISKTAKKDGIDIVTVMDKRFSDIATFLKTRETLMGRYAVVTKKDAFDGKFVADLAGLKKLEPVFKSPNYFVVSLPIKDFSGEEVGYALVGKPLEEIESVIEHTSNALIVQLVIMLLVDFVMLAILIVVISKTVVKPIGELNRRIGDLAHGEGDLTRRIDVRTNDEIGEMARSINAFIEKVQKIIHSMKLSMERAVQVTETIEAGSDEIMRTVEAQNRLVHETKVLADGIKNDLRVAGASVAETSKDVEQTYRTLDHMQKTLRQMASKIVEDAGGAKEVAQNVTSLADQTNQIKDVIAIIKEIADQTNLLALNAAIEAARAGEHGRGFAVVADEVRKLAERTQKSLTEIDAAVSVIVQGVSQARDEIDSMAQNAELVTETTEKVVQETDRTMAWIEETIDLSQKAEKETRQIDHDLSDLVEKNEGLSQEAKTTEELACKLEAISKELQEVTESLKNEMDKFKV</sequence>
<dbReference type="Gene3D" id="6.10.340.10">
    <property type="match status" value="1"/>
</dbReference>
<dbReference type="SMART" id="SM00283">
    <property type="entry name" value="MA"/>
    <property type="match status" value="1"/>
</dbReference>
<dbReference type="Gene3D" id="1.10.287.950">
    <property type="entry name" value="Methyl-accepting chemotaxis protein"/>
    <property type="match status" value="1"/>
</dbReference>
<accession>A0ABM8FJN3</accession>
<keyword evidence="1 3" id="KW-0807">Transducer</keyword>
<name>A0ABM8FJN3_9BACT</name>
<dbReference type="InterPro" id="IPR003660">
    <property type="entry name" value="HAMP_dom"/>
</dbReference>
<evidence type="ECO:0000256" key="5">
    <source>
        <dbReference type="SAM" id="Phobius"/>
    </source>
</evidence>
<dbReference type="InterPro" id="IPR004089">
    <property type="entry name" value="MCPsignal_dom"/>
</dbReference>
<keyword evidence="9" id="KW-1185">Reference proteome</keyword>
<gene>
    <name evidence="8" type="ORF">HCR_08180</name>
</gene>
<dbReference type="PANTHER" id="PTHR32089">
    <property type="entry name" value="METHYL-ACCEPTING CHEMOTAXIS PROTEIN MCPB"/>
    <property type="match status" value="1"/>
</dbReference>
<dbReference type="SMART" id="SM00304">
    <property type="entry name" value="HAMP"/>
    <property type="match status" value="1"/>
</dbReference>
<dbReference type="Pfam" id="PF00672">
    <property type="entry name" value="HAMP"/>
    <property type="match status" value="1"/>
</dbReference>
<evidence type="ECO:0000256" key="4">
    <source>
        <dbReference type="SAM" id="Coils"/>
    </source>
</evidence>
<keyword evidence="5" id="KW-1133">Transmembrane helix</keyword>
<keyword evidence="4" id="KW-0175">Coiled coil</keyword>
<keyword evidence="5" id="KW-0812">Transmembrane</keyword>
<feature type="domain" description="HAMP" evidence="7">
    <location>
        <begin position="320"/>
        <end position="374"/>
    </location>
</feature>
<comment type="similarity">
    <text evidence="2">Belongs to the methyl-accepting chemotaxis (MCP) protein family.</text>
</comment>